<evidence type="ECO:0000256" key="1">
    <source>
        <dbReference type="ARBA" id="ARBA00004651"/>
    </source>
</evidence>
<accession>A0A3B1AFX1</accession>
<evidence type="ECO:0000256" key="5">
    <source>
        <dbReference type="ARBA" id="ARBA00023136"/>
    </source>
</evidence>
<keyword evidence="3 6" id="KW-0812">Transmembrane</keyword>
<feature type="transmembrane region" description="Helical" evidence="6">
    <location>
        <begin position="79"/>
        <end position="101"/>
    </location>
</feature>
<reference evidence="7" key="1">
    <citation type="submission" date="2018-06" db="EMBL/GenBank/DDBJ databases">
        <authorList>
            <person name="Zhirakovskaya E."/>
        </authorList>
    </citation>
    <scope>NUCLEOTIDE SEQUENCE</scope>
</reference>
<feature type="transmembrane region" description="Helical" evidence="6">
    <location>
        <begin position="113"/>
        <end position="132"/>
    </location>
</feature>
<dbReference type="Pfam" id="PF03994">
    <property type="entry name" value="DUF350"/>
    <property type="match status" value="1"/>
</dbReference>
<evidence type="ECO:0000256" key="2">
    <source>
        <dbReference type="ARBA" id="ARBA00022475"/>
    </source>
</evidence>
<gene>
    <name evidence="7" type="ORF">MNBD_GAMMA20-551</name>
</gene>
<keyword evidence="2" id="KW-1003">Cell membrane</keyword>
<dbReference type="PANTHER" id="PTHR40043">
    <property type="entry name" value="UPF0719 INNER MEMBRANE PROTEIN YJFL"/>
    <property type="match status" value="1"/>
</dbReference>
<feature type="transmembrane region" description="Helical" evidence="6">
    <location>
        <begin position="49"/>
        <end position="67"/>
    </location>
</feature>
<protein>
    <submittedName>
        <fullName evidence="7">Membrane protein with DUF350 domain</fullName>
    </submittedName>
</protein>
<keyword evidence="4 6" id="KW-1133">Transmembrane helix</keyword>
<comment type="subcellular location">
    <subcellularLocation>
        <location evidence="1">Cell membrane</location>
        <topology evidence="1">Multi-pass membrane protein</topology>
    </subcellularLocation>
</comment>
<proteinExistence type="predicted"/>
<name>A0A3B1AFX1_9ZZZZ</name>
<keyword evidence="5 6" id="KW-0472">Membrane</keyword>
<dbReference type="InterPro" id="IPR007140">
    <property type="entry name" value="DUF350"/>
</dbReference>
<dbReference type="GO" id="GO:0005886">
    <property type="term" value="C:plasma membrane"/>
    <property type="evidence" value="ECO:0007669"/>
    <property type="project" value="UniProtKB-SubCell"/>
</dbReference>
<evidence type="ECO:0000256" key="6">
    <source>
        <dbReference type="SAM" id="Phobius"/>
    </source>
</evidence>
<dbReference type="PANTHER" id="PTHR40043:SF1">
    <property type="entry name" value="UPF0719 INNER MEMBRANE PROTEIN YJFL"/>
    <property type="match status" value="1"/>
</dbReference>
<dbReference type="AlphaFoldDB" id="A0A3B1AFX1"/>
<sequence length="136" mass="14392">MSELQESISGLGPFVMYFGLSLVALVTFKKVYTMITPYDDWQLVKDQNMAAAAALFGAIIGFSIALSSAASQSVSLLDFAIWAVVALIAQLIAFSLVRLFMPKIVQRIKAGELPAGIVLGGVSIAIGLLNAGSMSY</sequence>
<evidence type="ECO:0000313" key="7">
    <source>
        <dbReference type="EMBL" id="VAW98872.1"/>
    </source>
</evidence>
<feature type="transmembrane region" description="Helical" evidence="6">
    <location>
        <begin position="12"/>
        <end position="28"/>
    </location>
</feature>
<evidence type="ECO:0000256" key="4">
    <source>
        <dbReference type="ARBA" id="ARBA00022989"/>
    </source>
</evidence>
<evidence type="ECO:0000256" key="3">
    <source>
        <dbReference type="ARBA" id="ARBA00022692"/>
    </source>
</evidence>
<dbReference type="EMBL" id="UOFU01000155">
    <property type="protein sequence ID" value="VAW98872.1"/>
    <property type="molecule type" value="Genomic_DNA"/>
</dbReference>
<organism evidence="7">
    <name type="scientific">hydrothermal vent metagenome</name>
    <dbReference type="NCBI Taxonomy" id="652676"/>
    <lineage>
        <taxon>unclassified sequences</taxon>
        <taxon>metagenomes</taxon>
        <taxon>ecological metagenomes</taxon>
    </lineage>
</organism>